<sequence length="372" mass="40005">MSAGAASHALRGIDLEAVVVAARDAGMDPSDAVVDAAADAYLAQWPDAALTEFTYHGARFLLDATEGVDRTVLAIGHPESPGQAREETYQRGFPIPETCAGRPLDRGHLLPYTAGGGYGPNLFAQDRALNRGWSSDGRRYRAMERKAITDAASSLFAVLLVYVDETLLPGYVQLTIIGPGRCESQVFRNRFDGVEGRERLAVELCGATDGQLGALGEEAVAVILDEEFDVTLVALGDAGMPREEGRQDLDLVAVVEGELVAFEVKTMYRSKRAGRLTRAGNLTRPRLRSTSTGRRQGSQGYVAERIEGIVDTGAGFEGVRVQVVVVDLVLMLAQFFEVGDQGTRLRPAGSPVPCERAVGVALERIRAHRGHL</sequence>
<dbReference type="EMBL" id="FQZG01000110">
    <property type="protein sequence ID" value="SHJ92868.1"/>
    <property type="molecule type" value="Genomic_DNA"/>
</dbReference>
<proteinExistence type="predicted"/>
<dbReference type="OrthoDB" id="5145520at2"/>
<gene>
    <name evidence="1" type="ORF">SAMN02745244_03596</name>
</gene>
<evidence type="ECO:0000313" key="1">
    <source>
        <dbReference type="EMBL" id="SHJ92868.1"/>
    </source>
</evidence>
<dbReference type="STRING" id="1123357.SAMN02745244_03596"/>
<reference evidence="1 2" key="1">
    <citation type="submission" date="2016-11" db="EMBL/GenBank/DDBJ databases">
        <authorList>
            <person name="Jaros S."/>
            <person name="Januszkiewicz K."/>
            <person name="Wedrychowicz H."/>
        </authorList>
    </citation>
    <scope>NUCLEOTIDE SEQUENCE [LARGE SCALE GENOMIC DNA]</scope>
    <source>
        <strain evidence="1 2">DSM 12906</strain>
    </source>
</reference>
<evidence type="ECO:0000313" key="2">
    <source>
        <dbReference type="Proteomes" id="UP000184512"/>
    </source>
</evidence>
<dbReference type="RefSeq" id="WP_073191245.1">
    <property type="nucleotide sequence ID" value="NZ_FQZG01000110.1"/>
</dbReference>
<accession>A0A1M6NAY9</accession>
<keyword evidence="2" id="KW-1185">Reference proteome</keyword>
<name>A0A1M6NAY9_9ACTN</name>
<dbReference type="AlphaFoldDB" id="A0A1M6NAY9"/>
<organism evidence="1 2">
    <name type="scientific">Tessaracoccus bendigoensis DSM 12906</name>
    <dbReference type="NCBI Taxonomy" id="1123357"/>
    <lineage>
        <taxon>Bacteria</taxon>
        <taxon>Bacillati</taxon>
        <taxon>Actinomycetota</taxon>
        <taxon>Actinomycetes</taxon>
        <taxon>Propionibacteriales</taxon>
        <taxon>Propionibacteriaceae</taxon>
        <taxon>Tessaracoccus</taxon>
    </lineage>
</organism>
<dbReference type="Proteomes" id="UP000184512">
    <property type="component" value="Unassembled WGS sequence"/>
</dbReference>
<protein>
    <submittedName>
        <fullName evidence="1">Uncharacterized protein</fullName>
    </submittedName>
</protein>